<dbReference type="EMBL" id="KN822107">
    <property type="protein sequence ID" value="KIM56980.1"/>
    <property type="molecule type" value="Genomic_DNA"/>
</dbReference>
<gene>
    <name evidence="1" type="ORF">SCLCIDRAFT_1219811</name>
</gene>
<evidence type="ECO:0000313" key="1">
    <source>
        <dbReference type="EMBL" id="KIM56980.1"/>
    </source>
</evidence>
<sequence length="184" mass="21231">MQSSPTTSVARAQQLADLKVSETSSKVYEEQWIEVPQLKRIVLARPPRVPGYLHLFGFAVSREELFQLSLFAFKRLYRGYKGLERDSMINNGPGFIADLFRLPVCFPAIIQPAEKVDVPSDCYHPLEPGAVRLLVVWQSCEPGQTCPYPWHLRLFQDIIGRPPRWWLDDAPEWAFTNLPVRKYD</sequence>
<keyword evidence="2" id="KW-1185">Reference proteome</keyword>
<name>A0A0C3D893_9AGAM</name>
<reference evidence="2" key="2">
    <citation type="submission" date="2015-01" db="EMBL/GenBank/DDBJ databases">
        <title>Evolutionary Origins and Diversification of the Mycorrhizal Mutualists.</title>
        <authorList>
            <consortium name="DOE Joint Genome Institute"/>
            <consortium name="Mycorrhizal Genomics Consortium"/>
            <person name="Kohler A."/>
            <person name="Kuo A."/>
            <person name="Nagy L.G."/>
            <person name="Floudas D."/>
            <person name="Copeland A."/>
            <person name="Barry K.W."/>
            <person name="Cichocki N."/>
            <person name="Veneault-Fourrey C."/>
            <person name="LaButti K."/>
            <person name="Lindquist E.A."/>
            <person name="Lipzen A."/>
            <person name="Lundell T."/>
            <person name="Morin E."/>
            <person name="Murat C."/>
            <person name="Riley R."/>
            <person name="Ohm R."/>
            <person name="Sun H."/>
            <person name="Tunlid A."/>
            <person name="Henrissat B."/>
            <person name="Grigoriev I.V."/>
            <person name="Hibbett D.S."/>
            <person name="Martin F."/>
        </authorList>
    </citation>
    <scope>NUCLEOTIDE SEQUENCE [LARGE SCALE GENOMIC DNA]</scope>
    <source>
        <strain evidence="2">Foug A</strain>
    </source>
</reference>
<dbReference type="InParanoid" id="A0A0C3D893"/>
<dbReference type="HOGENOM" id="CLU_1548625_0_0_1"/>
<organism evidence="1 2">
    <name type="scientific">Scleroderma citrinum Foug A</name>
    <dbReference type="NCBI Taxonomy" id="1036808"/>
    <lineage>
        <taxon>Eukaryota</taxon>
        <taxon>Fungi</taxon>
        <taxon>Dikarya</taxon>
        <taxon>Basidiomycota</taxon>
        <taxon>Agaricomycotina</taxon>
        <taxon>Agaricomycetes</taxon>
        <taxon>Agaricomycetidae</taxon>
        <taxon>Boletales</taxon>
        <taxon>Sclerodermatineae</taxon>
        <taxon>Sclerodermataceae</taxon>
        <taxon>Scleroderma</taxon>
    </lineage>
</organism>
<dbReference type="AlphaFoldDB" id="A0A0C3D893"/>
<accession>A0A0C3D893</accession>
<dbReference type="OrthoDB" id="2606559at2759"/>
<dbReference type="Proteomes" id="UP000053989">
    <property type="component" value="Unassembled WGS sequence"/>
</dbReference>
<protein>
    <submittedName>
        <fullName evidence="1">Uncharacterized protein</fullName>
    </submittedName>
</protein>
<reference evidence="1 2" key="1">
    <citation type="submission" date="2014-04" db="EMBL/GenBank/DDBJ databases">
        <authorList>
            <consortium name="DOE Joint Genome Institute"/>
            <person name="Kuo A."/>
            <person name="Kohler A."/>
            <person name="Nagy L.G."/>
            <person name="Floudas D."/>
            <person name="Copeland A."/>
            <person name="Barry K.W."/>
            <person name="Cichocki N."/>
            <person name="Veneault-Fourrey C."/>
            <person name="LaButti K."/>
            <person name="Lindquist E.A."/>
            <person name="Lipzen A."/>
            <person name="Lundell T."/>
            <person name="Morin E."/>
            <person name="Murat C."/>
            <person name="Sun H."/>
            <person name="Tunlid A."/>
            <person name="Henrissat B."/>
            <person name="Grigoriev I.V."/>
            <person name="Hibbett D.S."/>
            <person name="Martin F."/>
            <person name="Nordberg H.P."/>
            <person name="Cantor M.N."/>
            <person name="Hua S.X."/>
        </authorList>
    </citation>
    <scope>NUCLEOTIDE SEQUENCE [LARGE SCALE GENOMIC DNA]</scope>
    <source>
        <strain evidence="1 2">Foug A</strain>
    </source>
</reference>
<evidence type="ECO:0000313" key="2">
    <source>
        <dbReference type="Proteomes" id="UP000053989"/>
    </source>
</evidence>
<proteinExistence type="predicted"/>